<keyword evidence="5" id="KW-0732">Signal</keyword>
<accession>A0AAJ6BIT6</accession>
<evidence type="ECO:0000256" key="4">
    <source>
        <dbReference type="SAM" id="MobiDB-lite"/>
    </source>
</evidence>
<dbReference type="InterPro" id="IPR019734">
    <property type="entry name" value="TPR_rpt"/>
</dbReference>
<feature type="repeat" description="TPR" evidence="3">
    <location>
        <begin position="93"/>
        <end position="126"/>
    </location>
</feature>
<dbReference type="PROSITE" id="PS50005">
    <property type="entry name" value="TPR"/>
    <property type="match status" value="2"/>
</dbReference>
<dbReference type="Pfam" id="PF07719">
    <property type="entry name" value="TPR_2"/>
    <property type="match status" value="1"/>
</dbReference>
<reference evidence="6" key="1">
    <citation type="submission" date="2023-03" db="EMBL/GenBank/DDBJ databases">
        <title>Andean soil-derived lignocellulolytic bacterial consortium as a source of novel taxa and putative plastic-active enzymes.</title>
        <authorList>
            <person name="Diaz-Garcia L."/>
            <person name="Chuvochina M."/>
            <person name="Feuerriegel G."/>
            <person name="Bunk B."/>
            <person name="Sproer C."/>
            <person name="Streit W.R."/>
            <person name="Rodriguez L.M."/>
            <person name="Overmann J."/>
            <person name="Jimenez D.J."/>
        </authorList>
    </citation>
    <scope>NUCLEOTIDE SEQUENCE</scope>
    <source>
        <strain evidence="6">MAG 7</strain>
    </source>
</reference>
<dbReference type="InterPro" id="IPR011990">
    <property type="entry name" value="TPR-like_helical_dom_sf"/>
</dbReference>
<feature type="repeat" description="TPR" evidence="3">
    <location>
        <begin position="22"/>
        <end position="55"/>
    </location>
</feature>
<dbReference type="AlphaFoldDB" id="A0AAJ6BIT6"/>
<dbReference type="SUPFAM" id="SSF48452">
    <property type="entry name" value="TPR-like"/>
    <property type="match status" value="1"/>
</dbReference>
<dbReference type="InterPro" id="IPR013105">
    <property type="entry name" value="TPR_2"/>
</dbReference>
<protein>
    <submittedName>
        <fullName evidence="6">Tetratricopeptide repeat protein</fullName>
    </submittedName>
</protein>
<organism evidence="6 7">
    <name type="scientific">Candidatus Pseudobacter hemicellulosilyticus</name>
    <dbReference type="NCBI Taxonomy" id="3121375"/>
    <lineage>
        <taxon>Bacteria</taxon>
        <taxon>Pseudomonadati</taxon>
        <taxon>Bacteroidota</taxon>
        <taxon>Chitinophagia</taxon>
        <taxon>Chitinophagales</taxon>
        <taxon>Chitinophagaceae</taxon>
        <taxon>Pseudobacter</taxon>
    </lineage>
</organism>
<feature type="chain" id="PRO_5042611059" evidence="5">
    <location>
        <begin position="20"/>
        <end position="210"/>
    </location>
</feature>
<keyword evidence="1" id="KW-0677">Repeat</keyword>
<feature type="compositionally biased region" description="Basic and acidic residues" evidence="4">
    <location>
        <begin position="171"/>
        <end position="191"/>
    </location>
</feature>
<keyword evidence="2 3" id="KW-0802">TPR repeat</keyword>
<evidence type="ECO:0000313" key="6">
    <source>
        <dbReference type="EMBL" id="WEK36576.1"/>
    </source>
</evidence>
<evidence type="ECO:0000256" key="3">
    <source>
        <dbReference type="PROSITE-ProRule" id="PRU00339"/>
    </source>
</evidence>
<sequence length="210" mass="24348">MKALINILILVAIAGSLQAQQENAAIRKGNKLFREGQYDKALPEYEKAATQNPKNPVTAYNMGNARFRRNEYTDAEKQYTEAAANSKDLAMQQKAWYNKGVALSKEKKLQESIDAYKMALRLNNADEDARVNLQKALEEQRKQQQAQQQQKPKEEQQKQKQQQKSNPRPNNLDKKKIEQYLKSLQQKEQEIQQKMQQNRSRAAGKPDKDW</sequence>
<dbReference type="Pfam" id="PF13432">
    <property type="entry name" value="TPR_16"/>
    <property type="match status" value="1"/>
</dbReference>
<feature type="signal peptide" evidence="5">
    <location>
        <begin position="1"/>
        <end position="19"/>
    </location>
</feature>
<dbReference type="PANTHER" id="PTHR44943:SF8">
    <property type="entry name" value="TPR REPEAT-CONTAINING PROTEIN MJ0263"/>
    <property type="match status" value="1"/>
</dbReference>
<gene>
    <name evidence="6" type="ORF">P0Y53_03605</name>
</gene>
<dbReference type="Gene3D" id="1.25.40.10">
    <property type="entry name" value="Tetratricopeptide repeat domain"/>
    <property type="match status" value="1"/>
</dbReference>
<dbReference type="InterPro" id="IPR051685">
    <property type="entry name" value="Ycf3/AcsC/BcsC/TPR_MFPF"/>
</dbReference>
<name>A0AAJ6BIT6_9BACT</name>
<evidence type="ECO:0000256" key="2">
    <source>
        <dbReference type="ARBA" id="ARBA00022803"/>
    </source>
</evidence>
<evidence type="ECO:0000256" key="1">
    <source>
        <dbReference type="ARBA" id="ARBA00022737"/>
    </source>
</evidence>
<evidence type="ECO:0000313" key="7">
    <source>
        <dbReference type="Proteomes" id="UP001220610"/>
    </source>
</evidence>
<feature type="region of interest" description="Disordered" evidence="4">
    <location>
        <begin position="137"/>
        <end position="210"/>
    </location>
</feature>
<dbReference type="EMBL" id="CP119311">
    <property type="protein sequence ID" value="WEK36576.1"/>
    <property type="molecule type" value="Genomic_DNA"/>
</dbReference>
<dbReference type="Proteomes" id="UP001220610">
    <property type="component" value="Chromosome"/>
</dbReference>
<proteinExistence type="predicted"/>
<dbReference type="SMART" id="SM00028">
    <property type="entry name" value="TPR"/>
    <property type="match status" value="3"/>
</dbReference>
<dbReference type="PANTHER" id="PTHR44943">
    <property type="entry name" value="CELLULOSE SYNTHASE OPERON PROTEIN C"/>
    <property type="match status" value="1"/>
</dbReference>
<evidence type="ECO:0000256" key="5">
    <source>
        <dbReference type="SAM" id="SignalP"/>
    </source>
</evidence>